<dbReference type="EC" id="2.1.1.182" evidence="7"/>
<feature type="domain" description="Ribosomal RNA adenine methylase transferase N-terminal" evidence="9">
    <location>
        <begin position="37"/>
        <end position="212"/>
    </location>
</feature>
<feature type="binding site" evidence="7 8">
    <location>
        <position position="103"/>
    </location>
    <ligand>
        <name>S-adenosyl-L-methionine</name>
        <dbReference type="ChEBI" id="CHEBI:59789"/>
    </ligand>
</feature>
<comment type="subcellular location">
    <subcellularLocation>
        <location evidence="7">Cytoplasm</location>
    </subcellularLocation>
</comment>
<keyword evidence="2 7" id="KW-0698">rRNA processing</keyword>
<evidence type="ECO:0000313" key="11">
    <source>
        <dbReference type="Proteomes" id="UP000377798"/>
    </source>
</evidence>
<dbReference type="NCBIfam" id="TIGR00755">
    <property type="entry name" value="ksgA"/>
    <property type="match status" value="1"/>
</dbReference>
<sequence length="287" mass="32304">MDNKRLYTPSTIQEILNRHGFTMTKALGQNFLIDGNTVRGIVQGSGVTKEDRVLEIGPGIGTLTEELALEAKSVLAVEKDQRLKPILEETLADYDNVEILFGDALKLDLKKEWEDRFGQDPVHIVANLPYYVTTPILGALFDLDLPLKSLTVMVQKEVAERMCGQEGTKDYGALSLFIRYHSDPEIIRQVPNSVFIPRPKVDSAVVHMLVKDSDPGIPKEKFFRIVKAAFSKRRKTILNALSSYGFSLTKAEIREILEKSNIDSIRRGETLSLTEFLVLAINFPHEF</sequence>
<evidence type="ECO:0000256" key="8">
    <source>
        <dbReference type="PROSITE-ProRule" id="PRU01026"/>
    </source>
</evidence>
<name>A0A8H2MA39_9FIRM</name>
<feature type="binding site" evidence="7 8">
    <location>
        <position position="32"/>
    </location>
    <ligand>
        <name>S-adenosyl-L-methionine</name>
        <dbReference type="ChEBI" id="CHEBI:59789"/>
    </ligand>
</feature>
<dbReference type="InterPro" id="IPR001737">
    <property type="entry name" value="KsgA/Erm"/>
</dbReference>
<evidence type="ECO:0000256" key="3">
    <source>
        <dbReference type="ARBA" id="ARBA00022603"/>
    </source>
</evidence>
<dbReference type="RefSeq" id="WP_131749691.1">
    <property type="nucleotide sequence ID" value="NZ_CAACYI010000001.1"/>
</dbReference>
<dbReference type="Proteomes" id="UP000377798">
    <property type="component" value="Unassembled WGS sequence"/>
</dbReference>
<dbReference type="InterPro" id="IPR023165">
    <property type="entry name" value="rRNA_Ade_diMease-like_C"/>
</dbReference>
<dbReference type="CDD" id="cd02440">
    <property type="entry name" value="AdoMet_MTases"/>
    <property type="match status" value="1"/>
</dbReference>
<dbReference type="Pfam" id="PF00398">
    <property type="entry name" value="RrnaAD"/>
    <property type="match status" value="1"/>
</dbReference>
<dbReference type="PANTHER" id="PTHR11727">
    <property type="entry name" value="DIMETHYLADENOSINE TRANSFERASE"/>
    <property type="match status" value="1"/>
</dbReference>
<feature type="binding site" evidence="7 8">
    <location>
        <position position="57"/>
    </location>
    <ligand>
        <name>S-adenosyl-L-methionine</name>
        <dbReference type="ChEBI" id="CHEBI:59789"/>
    </ligand>
</feature>
<organism evidence="10 11">
    <name type="scientific">Urinicoccus massiliensis</name>
    <dbReference type="NCBI Taxonomy" id="1723382"/>
    <lineage>
        <taxon>Bacteria</taxon>
        <taxon>Bacillati</taxon>
        <taxon>Bacillota</taxon>
        <taxon>Tissierellia</taxon>
        <taxon>Tissierellales</taxon>
        <taxon>Peptoniphilaceae</taxon>
        <taxon>Urinicoccus</taxon>
    </lineage>
</organism>
<dbReference type="GO" id="GO:0052908">
    <property type="term" value="F:16S rRNA (adenine(1518)-N(6)/adenine(1519)-N(6))-dimethyltransferase activity"/>
    <property type="evidence" value="ECO:0007669"/>
    <property type="project" value="UniProtKB-EC"/>
</dbReference>
<feature type="binding site" evidence="7 8">
    <location>
        <position position="78"/>
    </location>
    <ligand>
        <name>S-adenosyl-L-methionine</name>
        <dbReference type="ChEBI" id="CHEBI:59789"/>
    </ligand>
</feature>
<evidence type="ECO:0000256" key="5">
    <source>
        <dbReference type="ARBA" id="ARBA00022691"/>
    </source>
</evidence>
<dbReference type="GO" id="GO:0005829">
    <property type="term" value="C:cytosol"/>
    <property type="evidence" value="ECO:0007669"/>
    <property type="project" value="TreeGrafter"/>
</dbReference>
<dbReference type="Gene3D" id="1.10.8.100">
    <property type="entry name" value="Ribosomal RNA adenine dimethylase-like, domain 2"/>
    <property type="match status" value="1"/>
</dbReference>
<evidence type="ECO:0000256" key="2">
    <source>
        <dbReference type="ARBA" id="ARBA00022552"/>
    </source>
</evidence>
<feature type="binding site" evidence="7 8">
    <location>
        <position position="127"/>
    </location>
    <ligand>
        <name>S-adenosyl-L-methionine</name>
        <dbReference type="ChEBI" id="CHEBI:59789"/>
    </ligand>
</feature>
<dbReference type="InterPro" id="IPR020598">
    <property type="entry name" value="rRNA_Ade_methylase_Trfase_N"/>
</dbReference>
<comment type="similarity">
    <text evidence="7">Belongs to the class I-like SAM-binding methyltransferase superfamily. rRNA adenine N(6)-methyltransferase family. RsmA subfamily.</text>
</comment>
<evidence type="ECO:0000313" key="10">
    <source>
        <dbReference type="EMBL" id="VFB17055.1"/>
    </source>
</evidence>
<proteinExistence type="inferred from homology"/>
<dbReference type="HAMAP" id="MF_00607">
    <property type="entry name" value="16SrRNA_methyltr_A"/>
    <property type="match status" value="1"/>
</dbReference>
<evidence type="ECO:0000256" key="7">
    <source>
        <dbReference type="HAMAP-Rule" id="MF_00607"/>
    </source>
</evidence>
<keyword evidence="1 7" id="KW-0963">Cytoplasm</keyword>
<dbReference type="SMART" id="SM00650">
    <property type="entry name" value="rADc"/>
    <property type="match status" value="1"/>
</dbReference>
<protein>
    <recommendedName>
        <fullName evidence="7">Ribosomal RNA small subunit methyltransferase A</fullName>
        <ecNumber evidence="7">2.1.1.182</ecNumber>
    </recommendedName>
    <alternativeName>
        <fullName evidence="7">16S rRNA (adenine(1518)-N(6)/adenine(1519)-N(6))-dimethyltransferase</fullName>
    </alternativeName>
    <alternativeName>
        <fullName evidence="7">16S rRNA dimethyladenosine transferase</fullName>
    </alternativeName>
    <alternativeName>
        <fullName evidence="7">16S rRNA dimethylase</fullName>
    </alternativeName>
    <alternativeName>
        <fullName evidence="7">S-adenosylmethionine-6-N', N'-adenosyl(rRNA) dimethyltransferase</fullName>
    </alternativeName>
</protein>
<dbReference type="InterPro" id="IPR029063">
    <property type="entry name" value="SAM-dependent_MTases_sf"/>
</dbReference>
<dbReference type="InterPro" id="IPR020596">
    <property type="entry name" value="rRNA_Ade_Mease_Trfase_CS"/>
</dbReference>
<dbReference type="Gene3D" id="3.40.50.150">
    <property type="entry name" value="Vaccinia Virus protein VP39"/>
    <property type="match status" value="1"/>
</dbReference>
<accession>A0A8H2MA39</accession>
<dbReference type="AlphaFoldDB" id="A0A8H2MA39"/>
<reference evidence="10 11" key="1">
    <citation type="submission" date="2019-02" db="EMBL/GenBank/DDBJ databases">
        <authorList>
            <consortium name="Pathogen Informatics"/>
        </authorList>
    </citation>
    <scope>NUCLEOTIDE SEQUENCE [LARGE SCALE GENOMIC DNA]</scope>
    <source>
        <strain evidence="10 11">3012STDY7089603</strain>
    </source>
</reference>
<comment type="function">
    <text evidence="7">Specifically dimethylates two adjacent adenosines (A1518 and A1519) in the loop of a conserved hairpin near the 3'-end of 16S rRNA in the 30S particle. May play a critical role in biogenesis of 30S subunits.</text>
</comment>
<dbReference type="SUPFAM" id="SSF53335">
    <property type="entry name" value="S-adenosyl-L-methionine-dependent methyltransferases"/>
    <property type="match status" value="1"/>
</dbReference>
<dbReference type="PROSITE" id="PS01131">
    <property type="entry name" value="RRNA_A_DIMETH"/>
    <property type="match status" value="1"/>
</dbReference>
<keyword evidence="4 7" id="KW-0808">Transferase</keyword>
<keyword evidence="3 7" id="KW-0489">Methyltransferase</keyword>
<evidence type="ECO:0000259" key="9">
    <source>
        <dbReference type="SMART" id="SM00650"/>
    </source>
</evidence>
<dbReference type="PROSITE" id="PS51689">
    <property type="entry name" value="SAM_RNA_A_N6_MT"/>
    <property type="match status" value="1"/>
</dbReference>
<dbReference type="GO" id="GO:0003723">
    <property type="term" value="F:RNA binding"/>
    <property type="evidence" value="ECO:0007669"/>
    <property type="project" value="UniProtKB-UniRule"/>
</dbReference>
<keyword evidence="11" id="KW-1185">Reference proteome</keyword>
<keyword evidence="6 7" id="KW-0694">RNA-binding</keyword>
<dbReference type="InterPro" id="IPR011530">
    <property type="entry name" value="rRNA_adenine_dimethylase"/>
</dbReference>
<gene>
    <name evidence="7 10" type="primary">rsmA</name>
    <name evidence="7" type="synonym">ksgA</name>
    <name evidence="10" type="ORF">NCTC13150_01638</name>
</gene>
<evidence type="ECO:0000256" key="4">
    <source>
        <dbReference type="ARBA" id="ARBA00022679"/>
    </source>
</evidence>
<dbReference type="FunFam" id="3.40.50.150:FF:000023">
    <property type="entry name" value="Ribosomal RNA small subunit methyltransferase A"/>
    <property type="match status" value="1"/>
</dbReference>
<feature type="binding site" evidence="7 8">
    <location>
        <position position="30"/>
    </location>
    <ligand>
        <name>S-adenosyl-L-methionine</name>
        <dbReference type="ChEBI" id="CHEBI:59789"/>
    </ligand>
</feature>
<dbReference type="PANTHER" id="PTHR11727:SF7">
    <property type="entry name" value="DIMETHYLADENOSINE TRANSFERASE-RELATED"/>
    <property type="match status" value="1"/>
</dbReference>
<comment type="caution">
    <text evidence="10">The sequence shown here is derived from an EMBL/GenBank/DDBJ whole genome shotgun (WGS) entry which is preliminary data.</text>
</comment>
<comment type="catalytic activity">
    <reaction evidence="7">
        <text>adenosine(1518)/adenosine(1519) in 16S rRNA + 4 S-adenosyl-L-methionine = N(6)-dimethyladenosine(1518)/N(6)-dimethyladenosine(1519) in 16S rRNA + 4 S-adenosyl-L-homocysteine + 4 H(+)</text>
        <dbReference type="Rhea" id="RHEA:19609"/>
        <dbReference type="Rhea" id="RHEA-COMP:10232"/>
        <dbReference type="Rhea" id="RHEA-COMP:10233"/>
        <dbReference type="ChEBI" id="CHEBI:15378"/>
        <dbReference type="ChEBI" id="CHEBI:57856"/>
        <dbReference type="ChEBI" id="CHEBI:59789"/>
        <dbReference type="ChEBI" id="CHEBI:74411"/>
        <dbReference type="ChEBI" id="CHEBI:74493"/>
        <dbReference type="EC" id="2.1.1.182"/>
    </reaction>
</comment>
<evidence type="ECO:0000256" key="6">
    <source>
        <dbReference type="ARBA" id="ARBA00022884"/>
    </source>
</evidence>
<evidence type="ECO:0000256" key="1">
    <source>
        <dbReference type="ARBA" id="ARBA00022490"/>
    </source>
</evidence>
<keyword evidence="5 7" id="KW-0949">S-adenosyl-L-methionine</keyword>
<dbReference type="EMBL" id="CAACYI010000001">
    <property type="protein sequence ID" value="VFB17055.1"/>
    <property type="molecule type" value="Genomic_DNA"/>
</dbReference>